<reference evidence="1" key="1">
    <citation type="submission" date="2021-03" db="EMBL/GenBank/DDBJ databases">
        <authorList>
            <person name="Bekaert M."/>
        </authorList>
    </citation>
    <scope>NUCLEOTIDE SEQUENCE</scope>
</reference>
<organism evidence="1 2">
    <name type="scientific">Mytilus edulis</name>
    <name type="common">Blue mussel</name>
    <dbReference type="NCBI Taxonomy" id="6550"/>
    <lineage>
        <taxon>Eukaryota</taxon>
        <taxon>Metazoa</taxon>
        <taxon>Spiralia</taxon>
        <taxon>Lophotrochozoa</taxon>
        <taxon>Mollusca</taxon>
        <taxon>Bivalvia</taxon>
        <taxon>Autobranchia</taxon>
        <taxon>Pteriomorphia</taxon>
        <taxon>Mytilida</taxon>
        <taxon>Mytiloidea</taxon>
        <taxon>Mytilidae</taxon>
        <taxon>Mytilinae</taxon>
        <taxon>Mytilus</taxon>
    </lineage>
</organism>
<dbReference type="Gene3D" id="3.60.10.10">
    <property type="entry name" value="Endonuclease/exonuclease/phosphatase"/>
    <property type="match status" value="1"/>
</dbReference>
<dbReference type="InterPro" id="IPR036691">
    <property type="entry name" value="Endo/exonu/phosph_ase_sf"/>
</dbReference>
<gene>
    <name evidence="1" type="ORF">MEDL_56225</name>
</gene>
<evidence type="ECO:0000313" key="2">
    <source>
        <dbReference type="Proteomes" id="UP000683360"/>
    </source>
</evidence>
<evidence type="ECO:0008006" key="3">
    <source>
        <dbReference type="Google" id="ProtNLM"/>
    </source>
</evidence>
<sequence>MSTPMCPVNTNKSTVSNVSIDSLITTEIDRMMYQIDPQQSDPIIPGAYDSVDFLEHCGKRPTEIIETDNNADLITPSCGKEIAIATNTNIKCDSYRDKLLEGINEKADCVVTKLAKPLEPAFQIPVRINGSHHDPKPANENFTGVSRKRTSRFYITNIDPSSTDISNTSCRVTDLGRTNVNKSIVFSDFMLRNNIIPVNASTLRDASSFTYIPTRTLLDYFLVSEELAGDVISCENIPEGTLSLTSDHLPVFLKLSIPYVCNSTNSCNNVWPSWRKASESSLGAYNELTNKIADELLDLPLCNLSDLDTLAYKLTDKLKDCANETIPSGSFNPKTKPYWSDEVKQAQTAERLARRKWINQGRPRVANFPSYVEYKSAKNEFRNRQRLPIMPTWTILTVKSTKQLSVMSDSFGA</sequence>
<accession>A0A8S3USP3</accession>
<dbReference type="SUPFAM" id="SSF56219">
    <property type="entry name" value="DNase I-like"/>
    <property type="match status" value="1"/>
</dbReference>
<dbReference type="OrthoDB" id="6113871at2759"/>
<protein>
    <recommendedName>
        <fullName evidence="3">Endonuclease/exonuclease/phosphatase domain-containing protein</fullName>
    </recommendedName>
</protein>
<keyword evidence="2" id="KW-1185">Reference proteome</keyword>
<dbReference type="EMBL" id="CAJPWZ010002729">
    <property type="protein sequence ID" value="CAG2244172.1"/>
    <property type="molecule type" value="Genomic_DNA"/>
</dbReference>
<name>A0A8S3USP3_MYTED</name>
<dbReference type="Proteomes" id="UP000683360">
    <property type="component" value="Unassembled WGS sequence"/>
</dbReference>
<proteinExistence type="predicted"/>
<dbReference type="AlphaFoldDB" id="A0A8S3USP3"/>
<comment type="caution">
    <text evidence="1">The sequence shown here is derived from an EMBL/GenBank/DDBJ whole genome shotgun (WGS) entry which is preliminary data.</text>
</comment>
<evidence type="ECO:0000313" key="1">
    <source>
        <dbReference type="EMBL" id="CAG2244172.1"/>
    </source>
</evidence>